<gene>
    <name evidence="1" type="ORF">AMELA_G00150260</name>
</gene>
<evidence type="ECO:0000313" key="1">
    <source>
        <dbReference type="EMBL" id="KAF4082324.1"/>
    </source>
</evidence>
<keyword evidence="2" id="KW-1185">Reference proteome</keyword>
<organism evidence="1 2">
    <name type="scientific">Ameiurus melas</name>
    <name type="common">Black bullhead</name>
    <name type="synonym">Silurus melas</name>
    <dbReference type="NCBI Taxonomy" id="219545"/>
    <lineage>
        <taxon>Eukaryota</taxon>
        <taxon>Metazoa</taxon>
        <taxon>Chordata</taxon>
        <taxon>Craniata</taxon>
        <taxon>Vertebrata</taxon>
        <taxon>Euteleostomi</taxon>
        <taxon>Actinopterygii</taxon>
        <taxon>Neopterygii</taxon>
        <taxon>Teleostei</taxon>
        <taxon>Ostariophysi</taxon>
        <taxon>Siluriformes</taxon>
        <taxon>Ictaluridae</taxon>
        <taxon>Ameiurus</taxon>
    </lineage>
</organism>
<proteinExistence type="predicted"/>
<name>A0A7J6AHB2_AMEME</name>
<protein>
    <submittedName>
        <fullName evidence="1">Uncharacterized protein</fullName>
    </submittedName>
</protein>
<evidence type="ECO:0000313" key="2">
    <source>
        <dbReference type="Proteomes" id="UP000593565"/>
    </source>
</evidence>
<comment type="caution">
    <text evidence="1">The sequence shown here is derived from an EMBL/GenBank/DDBJ whole genome shotgun (WGS) entry which is preliminary data.</text>
</comment>
<dbReference type="AlphaFoldDB" id="A0A7J6AHB2"/>
<reference evidence="1 2" key="1">
    <citation type="submission" date="2020-02" db="EMBL/GenBank/DDBJ databases">
        <title>A chromosome-scale genome assembly of the black bullhead catfish (Ameiurus melas).</title>
        <authorList>
            <person name="Wen M."/>
            <person name="Zham M."/>
            <person name="Cabau C."/>
            <person name="Klopp C."/>
            <person name="Donnadieu C."/>
            <person name="Roques C."/>
            <person name="Bouchez O."/>
            <person name="Lampietro C."/>
            <person name="Jouanno E."/>
            <person name="Herpin A."/>
            <person name="Louis A."/>
            <person name="Berthelot C."/>
            <person name="Parey E."/>
            <person name="Roest-Crollius H."/>
            <person name="Braasch I."/>
            <person name="Postlethwait J."/>
            <person name="Robinson-Rechavi M."/>
            <person name="Echchiki A."/>
            <person name="Begum T."/>
            <person name="Montfort J."/>
            <person name="Schartl M."/>
            <person name="Bobe J."/>
            <person name="Guiguen Y."/>
        </authorList>
    </citation>
    <scope>NUCLEOTIDE SEQUENCE [LARGE SCALE GENOMIC DNA]</scope>
    <source>
        <strain evidence="1">M_S1</strain>
        <tissue evidence="1">Blood</tissue>
    </source>
</reference>
<dbReference type="Proteomes" id="UP000593565">
    <property type="component" value="Unassembled WGS sequence"/>
</dbReference>
<dbReference type="EMBL" id="JAAGNN010000012">
    <property type="protein sequence ID" value="KAF4082324.1"/>
    <property type="molecule type" value="Genomic_DNA"/>
</dbReference>
<sequence>MTVAEWLRYDFLRTRNLTPRYRRTERVSHTQVLVWPSLRAQEQNDDTEPLGPCDRHPKVFSGMERFTGIVAKRIR</sequence>
<accession>A0A7J6AHB2</accession>